<organism evidence="1 2">
    <name type="scientific">Anopheles albimanus</name>
    <name type="common">New world malaria mosquito</name>
    <dbReference type="NCBI Taxonomy" id="7167"/>
    <lineage>
        <taxon>Eukaryota</taxon>
        <taxon>Metazoa</taxon>
        <taxon>Ecdysozoa</taxon>
        <taxon>Arthropoda</taxon>
        <taxon>Hexapoda</taxon>
        <taxon>Insecta</taxon>
        <taxon>Pterygota</taxon>
        <taxon>Neoptera</taxon>
        <taxon>Endopterygota</taxon>
        <taxon>Diptera</taxon>
        <taxon>Nematocera</taxon>
        <taxon>Culicoidea</taxon>
        <taxon>Culicidae</taxon>
        <taxon>Anophelinae</taxon>
        <taxon>Anopheles</taxon>
    </lineage>
</organism>
<name>A0A182FZD2_ANOAL</name>
<reference evidence="1" key="2">
    <citation type="submission" date="2022-08" db="UniProtKB">
        <authorList>
            <consortium name="EnsemblMetazoa"/>
        </authorList>
    </citation>
    <scope>IDENTIFICATION</scope>
    <source>
        <strain evidence="1">STECLA/ALBI9_A</strain>
    </source>
</reference>
<accession>A0A182FZD2</accession>
<reference evidence="1 2" key="1">
    <citation type="journal article" date="2017" name="G3 (Bethesda)">
        <title>The Physical Genome Mapping of Anopheles albimanus Corrected Scaffold Misassemblies and Identified Interarm Rearrangements in Genus Anopheles.</title>
        <authorList>
            <person name="Artemov G.N."/>
            <person name="Peery A.N."/>
            <person name="Jiang X."/>
            <person name="Tu Z."/>
            <person name="Stegniy V.N."/>
            <person name="Sharakhova M.V."/>
            <person name="Sharakhov I.V."/>
        </authorList>
    </citation>
    <scope>NUCLEOTIDE SEQUENCE [LARGE SCALE GENOMIC DNA]</scope>
    <source>
        <strain evidence="1 2">ALBI9_A</strain>
    </source>
</reference>
<sequence>MRIIDLEMFKHAGYDHLEKKRLV</sequence>
<proteinExistence type="predicted"/>
<protein>
    <submittedName>
        <fullName evidence="1">Uncharacterized protein</fullName>
    </submittedName>
</protein>
<keyword evidence="2" id="KW-1185">Reference proteome</keyword>
<dbReference type="VEuPathDB" id="VectorBase:AALB014948"/>
<evidence type="ECO:0000313" key="2">
    <source>
        <dbReference type="Proteomes" id="UP000069272"/>
    </source>
</evidence>
<dbReference type="Proteomes" id="UP000069272">
    <property type="component" value="Chromosome 3R"/>
</dbReference>
<dbReference type="AlphaFoldDB" id="A0A182FZD2"/>
<evidence type="ECO:0000313" key="1">
    <source>
        <dbReference type="EnsemblMetazoa" id="AALB014948-PA"/>
    </source>
</evidence>
<dbReference type="EnsemblMetazoa" id="AALB014948-RA">
    <property type="protein sequence ID" value="AALB014948-PA"/>
    <property type="gene ID" value="AALB014948"/>
</dbReference>